<dbReference type="SUPFAM" id="SSF82199">
    <property type="entry name" value="SET domain"/>
    <property type="match status" value="1"/>
</dbReference>
<evidence type="ECO:0000313" key="4">
    <source>
        <dbReference type="Proteomes" id="UP001501940"/>
    </source>
</evidence>
<feature type="domain" description="SET" evidence="2">
    <location>
        <begin position="23"/>
        <end position="144"/>
    </location>
</feature>
<dbReference type="PROSITE" id="PS50280">
    <property type="entry name" value="SET"/>
    <property type="match status" value="1"/>
</dbReference>
<evidence type="ECO:0000313" key="3">
    <source>
        <dbReference type="Ensembl" id="ENSAOCP00000067559.1"/>
    </source>
</evidence>
<dbReference type="InterPro" id="IPR051760">
    <property type="entry name" value="KMT5A"/>
</dbReference>
<accession>A0AAQ5ZR38</accession>
<dbReference type="GO" id="GO:0043516">
    <property type="term" value="P:regulation of DNA damage response, signal transduction by p53 class mediator"/>
    <property type="evidence" value="ECO:0007669"/>
    <property type="project" value="TreeGrafter"/>
</dbReference>
<dbReference type="InterPro" id="IPR001214">
    <property type="entry name" value="SET_dom"/>
</dbReference>
<dbReference type="PANTHER" id="PTHR46167">
    <property type="entry name" value="N-LYSINE METHYLTRANSFERASE KMT5A"/>
    <property type="match status" value="1"/>
</dbReference>
<dbReference type="AlphaFoldDB" id="A0AAQ5ZR38"/>
<dbReference type="InterPro" id="IPR046341">
    <property type="entry name" value="SET_dom_sf"/>
</dbReference>
<dbReference type="Pfam" id="PF00856">
    <property type="entry name" value="SET"/>
    <property type="match status" value="1"/>
</dbReference>
<protein>
    <recommendedName>
        <fullName evidence="2">SET domain-containing protein</fullName>
    </recommendedName>
</protein>
<feature type="region of interest" description="Disordered" evidence="1">
    <location>
        <begin position="152"/>
        <end position="195"/>
    </location>
</feature>
<reference evidence="3" key="3">
    <citation type="submission" date="2025-09" db="UniProtKB">
        <authorList>
            <consortium name="Ensembl"/>
        </authorList>
    </citation>
    <scope>IDENTIFICATION</scope>
</reference>
<sequence>MPPRVSPLKDAIQHVVSKTDKTYKLEVKYINAVKGRGLFAASSICKGEFVVEYRGDLINDAESQRRRSLYHPSCVAFMFAFKWRGKMWCIDASRDDGSFGRLVNDDHRHPNCKMKRIDVNGIPHLCLFALNDIKEGQEITYDYGGEDCPWRTQMTTSTANARSADEPHPSPQSDAEEDDLPGPSSTLQKMTTSTA</sequence>
<organism evidence="3 4">
    <name type="scientific">Amphiprion ocellaris</name>
    <name type="common">Clown anemonefish</name>
    <dbReference type="NCBI Taxonomy" id="80972"/>
    <lineage>
        <taxon>Eukaryota</taxon>
        <taxon>Metazoa</taxon>
        <taxon>Chordata</taxon>
        <taxon>Craniata</taxon>
        <taxon>Vertebrata</taxon>
        <taxon>Euteleostomi</taxon>
        <taxon>Actinopterygii</taxon>
        <taxon>Neopterygii</taxon>
        <taxon>Teleostei</taxon>
        <taxon>Neoteleostei</taxon>
        <taxon>Acanthomorphata</taxon>
        <taxon>Ovalentaria</taxon>
        <taxon>Pomacentridae</taxon>
        <taxon>Amphiprion</taxon>
    </lineage>
</organism>
<dbReference type="GO" id="GO:0005634">
    <property type="term" value="C:nucleus"/>
    <property type="evidence" value="ECO:0007669"/>
    <property type="project" value="TreeGrafter"/>
</dbReference>
<dbReference type="Gene3D" id="2.170.270.10">
    <property type="entry name" value="SET domain"/>
    <property type="match status" value="1"/>
</dbReference>
<keyword evidence="4" id="KW-1185">Reference proteome</keyword>
<feature type="compositionally biased region" description="Polar residues" evidence="1">
    <location>
        <begin position="183"/>
        <end position="195"/>
    </location>
</feature>
<dbReference type="GO" id="GO:0042799">
    <property type="term" value="F:histone H4K20 methyltransferase activity"/>
    <property type="evidence" value="ECO:0007669"/>
    <property type="project" value="TreeGrafter"/>
</dbReference>
<feature type="compositionally biased region" description="Polar residues" evidence="1">
    <location>
        <begin position="152"/>
        <end position="161"/>
    </location>
</feature>
<dbReference type="GO" id="GO:0005700">
    <property type="term" value="C:polytene chromosome"/>
    <property type="evidence" value="ECO:0007669"/>
    <property type="project" value="TreeGrafter"/>
</dbReference>
<reference evidence="3" key="2">
    <citation type="submission" date="2025-08" db="UniProtKB">
        <authorList>
            <consortium name="Ensembl"/>
        </authorList>
    </citation>
    <scope>IDENTIFICATION</scope>
</reference>
<dbReference type="GeneTree" id="ENSGT00940000163293"/>
<evidence type="ECO:0000259" key="2">
    <source>
        <dbReference type="PROSITE" id="PS50280"/>
    </source>
</evidence>
<dbReference type="Proteomes" id="UP001501940">
    <property type="component" value="Chromosome 7"/>
</dbReference>
<dbReference type="Ensembl" id="ENSAOCT00000059031.1">
    <property type="protein sequence ID" value="ENSAOCP00000067559.1"/>
    <property type="gene ID" value="ENSAOCG00000034113.1"/>
</dbReference>
<proteinExistence type="predicted"/>
<reference evidence="3 4" key="1">
    <citation type="submission" date="2022-01" db="EMBL/GenBank/DDBJ databases">
        <title>A chromosome-scale genome assembly of the false clownfish, Amphiprion ocellaris.</title>
        <authorList>
            <person name="Ryu T."/>
        </authorList>
    </citation>
    <scope>NUCLEOTIDE SEQUENCE [LARGE SCALE GENOMIC DNA]</scope>
</reference>
<dbReference type="GO" id="GO:0006357">
    <property type="term" value="P:regulation of transcription by RNA polymerase II"/>
    <property type="evidence" value="ECO:0007669"/>
    <property type="project" value="TreeGrafter"/>
</dbReference>
<evidence type="ECO:0000256" key="1">
    <source>
        <dbReference type="SAM" id="MobiDB-lite"/>
    </source>
</evidence>
<dbReference type="SMART" id="SM00317">
    <property type="entry name" value="SET"/>
    <property type="match status" value="1"/>
</dbReference>
<name>A0AAQ5ZR38_AMPOC</name>
<dbReference type="PANTHER" id="PTHR46167:SF1">
    <property type="entry name" value="N-LYSINE METHYLTRANSFERASE KMT5A"/>
    <property type="match status" value="1"/>
</dbReference>